<keyword evidence="2" id="KW-1003">Cell membrane</keyword>
<evidence type="ECO:0000256" key="2">
    <source>
        <dbReference type="ARBA" id="ARBA00022475"/>
    </source>
</evidence>
<evidence type="ECO:0000313" key="10">
    <source>
        <dbReference type="EMBL" id="UUX34292.1"/>
    </source>
</evidence>
<evidence type="ECO:0000313" key="11">
    <source>
        <dbReference type="Proteomes" id="UP001315967"/>
    </source>
</evidence>
<dbReference type="InterPro" id="IPR025405">
    <property type="entry name" value="DUF4131"/>
</dbReference>
<keyword evidence="5 6" id="KW-0472">Membrane</keyword>
<feature type="domain" description="DUF4131" evidence="9">
    <location>
        <begin position="30"/>
        <end position="175"/>
    </location>
</feature>
<dbReference type="CDD" id="cd07731">
    <property type="entry name" value="ComA-like_MBL-fold"/>
    <property type="match status" value="1"/>
</dbReference>
<proteinExistence type="predicted"/>
<dbReference type="Proteomes" id="UP001315967">
    <property type="component" value="Chromosome"/>
</dbReference>
<feature type="transmembrane region" description="Helical" evidence="6">
    <location>
        <begin position="269"/>
        <end position="291"/>
    </location>
</feature>
<name>A0ABY5P6C3_9LACT</name>
<evidence type="ECO:0000259" key="8">
    <source>
        <dbReference type="Pfam" id="PF03772"/>
    </source>
</evidence>
<feature type="transmembrane region" description="Helical" evidence="6">
    <location>
        <begin position="356"/>
        <end position="374"/>
    </location>
</feature>
<dbReference type="InterPro" id="IPR004797">
    <property type="entry name" value="Competence_ComEC/Rec2"/>
</dbReference>
<dbReference type="Pfam" id="PF00753">
    <property type="entry name" value="Lactamase_B"/>
    <property type="match status" value="1"/>
</dbReference>
<dbReference type="Pfam" id="PF13567">
    <property type="entry name" value="DUF4131"/>
    <property type="match status" value="1"/>
</dbReference>
<dbReference type="InterPro" id="IPR036866">
    <property type="entry name" value="RibonucZ/Hydroxyglut_hydro"/>
</dbReference>
<dbReference type="Gene3D" id="3.60.15.10">
    <property type="entry name" value="Ribonuclease Z/Hydroxyacylglutathione hydrolase-like"/>
    <property type="match status" value="1"/>
</dbReference>
<feature type="transmembrane region" description="Helical" evidence="6">
    <location>
        <begin position="12"/>
        <end position="36"/>
    </location>
</feature>
<dbReference type="SUPFAM" id="SSF56281">
    <property type="entry name" value="Metallo-hydrolase/oxidoreductase"/>
    <property type="match status" value="1"/>
</dbReference>
<keyword evidence="11" id="KW-1185">Reference proteome</keyword>
<evidence type="ECO:0000259" key="9">
    <source>
        <dbReference type="Pfam" id="PF13567"/>
    </source>
</evidence>
<accession>A0ABY5P6C3</accession>
<feature type="transmembrane region" description="Helical" evidence="6">
    <location>
        <begin position="327"/>
        <end position="344"/>
    </location>
</feature>
<feature type="transmembrane region" description="Helical" evidence="6">
    <location>
        <begin position="48"/>
        <end position="65"/>
    </location>
</feature>
<dbReference type="InterPro" id="IPR035681">
    <property type="entry name" value="ComA-like_MBL"/>
</dbReference>
<evidence type="ECO:0000259" key="7">
    <source>
        <dbReference type="Pfam" id="PF00753"/>
    </source>
</evidence>
<dbReference type="PANTHER" id="PTHR30619:SF7">
    <property type="entry name" value="BETA-LACTAMASE DOMAIN PROTEIN"/>
    <property type="match status" value="1"/>
</dbReference>
<feature type="domain" description="ComEC/Rec2-related protein" evidence="8">
    <location>
        <begin position="219"/>
        <end position="433"/>
    </location>
</feature>
<dbReference type="InterPro" id="IPR004477">
    <property type="entry name" value="ComEC_N"/>
</dbReference>
<sequence>MKQLQFHWTFLFLFVFATLQLFNEINSLTVFLWLAIFGRLVLLKKRELWILCAICLLGLFGLLMYQSNTKDQLAIFVQAGETVRLNITINPLDINDQPNYLSTKGRLKNGEMIDVIYFHQGDFVLTEETLEQQTEWVVEGVISRPSPNRNFHVFSYADYLAALDIYWQLEIQTVQSIQKSSHFSSGFKNFQAALLQPMKKGEANAWVALHNKILWNLQSEYYRDQRSQFVSWGIIHYFAVSGLHIHIIIRLLRYLLLRVGVIHEWLQKIIIFILCLYGSLIGWPVGVIRAISVYVFRQAVYRFNWKISSLDCLGIVGTLLLLVNPKYVQSLSFVLSFLMTYIVHFTVSNANNKAKLSLSFYITFACLLFSWPIILNQHFEWNSLQIVISMFFGLFFEKIIMPVAFFTTSLFILPLNNIRLQLFNGIEWLYLTIMLPITHTPIFNHFIFKTGYLSNTRQSLLWLAALAWMTESKRSLKKAIIIVSTIYLIVIFCWPYLSICSTLTVIDVGQGDALLYQPAFSNQHWLIDTGGRMDWEKKDDPIPVDLEYAHNNIIPALKALGVQQIDGLILSHPDVDHMGSLYTLVDYFPVKQYIISEYIEHSQLWKSFLNKNPKNIDKLWVLKQGEKLSFGALDIYSLANRQLMYDDDASNNSSLIVHITLGDSHFLNVGDINQATELILIEQLPQLKATFLKLSHHGSRNSTDPQFIQHLQPQLAIISAGVDNRYNHPHPEVLAILQDNQINYLNMQKTGAIQITYDIIYGLRLSTAIKSK</sequence>
<evidence type="ECO:0000256" key="4">
    <source>
        <dbReference type="ARBA" id="ARBA00022989"/>
    </source>
</evidence>
<evidence type="ECO:0000256" key="5">
    <source>
        <dbReference type="ARBA" id="ARBA00023136"/>
    </source>
</evidence>
<keyword evidence="3 6" id="KW-0812">Transmembrane</keyword>
<protein>
    <submittedName>
        <fullName evidence="10">DNA internalization-related competence protein ComEC/Rec2</fullName>
    </submittedName>
</protein>
<reference evidence="10 11" key="1">
    <citation type="submission" date="2022-08" db="EMBL/GenBank/DDBJ databases">
        <title>Aerococcaceae sp. nov isolated from spoiled eye mask.</title>
        <authorList>
            <person name="Zhou G."/>
            <person name="Xie X.-B."/>
            <person name="Shi Q.-S."/>
            <person name="Wang Y.-S."/>
            <person name="Wen X."/>
            <person name="Peng H."/>
            <person name="Yang X.-J."/>
            <person name="Tao H.-B."/>
            <person name="Huang X.-M."/>
        </authorList>
    </citation>
    <scope>NUCLEOTIDE SEQUENCE [LARGE SCALE GENOMIC DNA]</scope>
    <source>
        <strain evidence="11">DM20194951</strain>
    </source>
</reference>
<organism evidence="10 11">
    <name type="scientific">Fundicoccus culcitae</name>
    <dbReference type="NCBI Taxonomy" id="2969821"/>
    <lineage>
        <taxon>Bacteria</taxon>
        <taxon>Bacillati</taxon>
        <taxon>Bacillota</taxon>
        <taxon>Bacilli</taxon>
        <taxon>Lactobacillales</taxon>
        <taxon>Aerococcaceae</taxon>
        <taxon>Fundicoccus</taxon>
    </lineage>
</organism>
<gene>
    <name evidence="10" type="ORF">NRE15_01070</name>
</gene>
<dbReference type="Pfam" id="PF03772">
    <property type="entry name" value="Competence"/>
    <property type="match status" value="1"/>
</dbReference>
<dbReference type="RefSeq" id="WP_313793795.1">
    <property type="nucleotide sequence ID" value="NZ_CP102453.1"/>
</dbReference>
<dbReference type="NCBIfam" id="TIGR00360">
    <property type="entry name" value="ComEC_N-term"/>
    <property type="match status" value="1"/>
</dbReference>
<keyword evidence="4 6" id="KW-1133">Transmembrane helix</keyword>
<feature type="transmembrane region" description="Helical" evidence="6">
    <location>
        <begin position="386"/>
        <end position="413"/>
    </location>
</feature>
<feature type="domain" description="Metallo-beta-lactamase" evidence="7">
    <location>
        <begin position="508"/>
        <end position="603"/>
    </location>
</feature>
<evidence type="ECO:0000256" key="3">
    <source>
        <dbReference type="ARBA" id="ARBA00022692"/>
    </source>
</evidence>
<dbReference type="PANTHER" id="PTHR30619">
    <property type="entry name" value="DNA INTERNALIZATION/COMPETENCE PROTEIN COMEC/REC2"/>
    <property type="match status" value="1"/>
</dbReference>
<dbReference type="InterPro" id="IPR052159">
    <property type="entry name" value="Competence_DNA_uptake"/>
</dbReference>
<comment type="subcellular location">
    <subcellularLocation>
        <location evidence="1">Cell membrane</location>
        <topology evidence="1">Multi-pass membrane protein</topology>
    </subcellularLocation>
</comment>
<dbReference type="NCBIfam" id="TIGR00361">
    <property type="entry name" value="ComEC_Rec2"/>
    <property type="match status" value="1"/>
</dbReference>
<evidence type="ECO:0000256" key="1">
    <source>
        <dbReference type="ARBA" id="ARBA00004651"/>
    </source>
</evidence>
<feature type="transmembrane region" description="Helical" evidence="6">
    <location>
        <begin position="303"/>
        <end position="321"/>
    </location>
</feature>
<feature type="transmembrane region" description="Helical" evidence="6">
    <location>
        <begin position="479"/>
        <end position="497"/>
    </location>
</feature>
<dbReference type="InterPro" id="IPR001279">
    <property type="entry name" value="Metallo-B-lactamas"/>
</dbReference>
<feature type="transmembrane region" description="Helical" evidence="6">
    <location>
        <begin position="229"/>
        <end position="249"/>
    </location>
</feature>
<evidence type="ECO:0000256" key="6">
    <source>
        <dbReference type="SAM" id="Phobius"/>
    </source>
</evidence>
<dbReference type="EMBL" id="CP102453">
    <property type="protein sequence ID" value="UUX34292.1"/>
    <property type="molecule type" value="Genomic_DNA"/>
</dbReference>